<evidence type="ECO:0000256" key="1">
    <source>
        <dbReference type="SAM" id="MobiDB-lite"/>
    </source>
</evidence>
<reference evidence="2 3" key="1">
    <citation type="submission" date="2020-08" db="EMBL/GenBank/DDBJ databases">
        <title>Aphidius gifuensis genome sequencing and assembly.</title>
        <authorList>
            <person name="Du Z."/>
        </authorList>
    </citation>
    <scope>NUCLEOTIDE SEQUENCE [LARGE SCALE GENOMIC DNA]</scope>
    <source>
        <strain evidence="2">YNYX2018</strain>
        <tissue evidence="2">Adults</tissue>
    </source>
</reference>
<protein>
    <submittedName>
        <fullName evidence="2">Uncharacterized protein</fullName>
    </submittedName>
</protein>
<organism evidence="2 3">
    <name type="scientific">Aphidius gifuensis</name>
    <name type="common">Parasitoid wasp</name>
    <dbReference type="NCBI Taxonomy" id="684658"/>
    <lineage>
        <taxon>Eukaryota</taxon>
        <taxon>Metazoa</taxon>
        <taxon>Ecdysozoa</taxon>
        <taxon>Arthropoda</taxon>
        <taxon>Hexapoda</taxon>
        <taxon>Insecta</taxon>
        <taxon>Pterygota</taxon>
        <taxon>Neoptera</taxon>
        <taxon>Endopterygota</taxon>
        <taxon>Hymenoptera</taxon>
        <taxon>Apocrita</taxon>
        <taxon>Ichneumonoidea</taxon>
        <taxon>Braconidae</taxon>
        <taxon>Aphidiinae</taxon>
        <taxon>Aphidius</taxon>
    </lineage>
</organism>
<accession>A0A834XTR7</accession>
<dbReference type="AlphaFoldDB" id="A0A834XTR7"/>
<keyword evidence="3" id="KW-1185">Reference proteome</keyword>
<gene>
    <name evidence="2" type="ORF">HCN44_000451</name>
</gene>
<evidence type="ECO:0000313" key="2">
    <source>
        <dbReference type="EMBL" id="KAF7990646.1"/>
    </source>
</evidence>
<evidence type="ECO:0000313" key="3">
    <source>
        <dbReference type="Proteomes" id="UP000639338"/>
    </source>
</evidence>
<feature type="region of interest" description="Disordered" evidence="1">
    <location>
        <begin position="113"/>
        <end position="214"/>
    </location>
</feature>
<name>A0A834XTR7_APHGI</name>
<comment type="caution">
    <text evidence="2">The sequence shown here is derived from an EMBL/GenBank/DDBJ whole genome shotgun (WGS) entry which is preliminary data.</text>
</comment>
<dbReference type="Proteomes" id="UP000639338">
    <property type="component" value="Unassembled WGS sequence"/>
</dbReference>
<feature type="compositionally biased region" description="Polar residues" evidence="1">
    <location>
        <begin position="127"/>
        <end position="145"/>
    </location>
</feature>
<dbReference type="EMBL" id="JACMRX010000004">
    <property type="protein sequence ID" value="KAF7990646.1"/>
    <property type="molecule type" value="Genomic_DNA"/>
</dbReference>
<sequence length="214" mass="23765">MNPAYALIYCEKEEVKKKIVVPRGQIQWAQPVDEETKSKGFVAKCKVSIKIKDKSVDGIILQTSSRKHNLLCKVDTIDKNGLDADGNMILDRSSSQSKIGRLRNNVNAGDMKNVKQASKKDRERSVTEYNDQISACSTEQPSSPQRVDESSEQMDPVICVPEANDESNGEKDIPDIIPVTNHHNNKDNEPPSSSTMQEVDSIDVLSTVKGTNYD</sequence>
<proteinExistence type="predicted"/>